<evidence type="ECO:0000313" key="1">
    <source>
        <dbReference type="EMBL" id="TQM91658.1"/>
    </source>
</evidence>
<sequence>MWSFILAIPLSYVLRTMPCTTYGADQCGTRIHTAHIARSIHYRFRWVFEGLINTPGGHRAVDGTFKPC</sequence>
<name>A0A543K999_9RHOB</name>
<gene>
    <name evidence="1" type="ORF">BD293_0233</name>
</gene>
<keyword evidence="2" id="KW-1185">Reference proteome</keyword>
<reference evidence="1 2" key="1">
    <citation type="submission" date="2019-06" db="EMBL/GenBank/DDBJ databases">
        <title>Genomic Encyclopedia of Archaeal and Bacterial Type Strains, Phase II (KMG-II): from individual species to whole genera.</title>
        <authorList>
            <person name="Goeker M."/>
        </authorList>
    </citation>
    <scope>NUCLEOTIDE SEQUENCE [LARGE SCALE GENOMIC DNA]</scope>
    <source>
        <strain evidence="1 2">DSM 18423</strain>
    </source>
</reference>
<proteinExistence type="predicted"/>
<comment type="caution">
    <text evidence="1">The sequence shown here is derived from an EMBL/GenBank/DDBJ whole genome shotgun (WGS) entry which is preliminary data.</text>
</comment>
<accession>A0A543K999</accession>
<evidence type="ECO:0000313" key="2">
    <source>
        <dbReference type="Proteomes" id="UP000320582"/>
    </source>
</evidence>
<dbReference type="Proteomes" id="UP000320582">
    <property type="component" value="Unassembled WGS sequence"/>
</dbReference>
<dbReference type="AlphaFoldDB" id="A0A543K999"/>
<protein>
    <submittedName>
        <fullName evidence="1">Uncharacterized protein</fullName>
    </submittedName>
</protein>
<dbReference type="EMBL" id="VFPT01000001">
    <property type="protein sequence ID" value="TQM91658.1"/>
    <property type="molecule type" value="Genomic_DNA"/>
</dbReference>
<organism evidence="1 2">
    <name type="scientific">Roseinatronobacter monicus</name>
    <dbReference type="NCBI Taxonomy" id="393481"/>
    <lineage>
        <taxon>Bacteria</taxon>
        <taxon>Pseudomonadati</taxon>
        <taxon>Pseudomonadota</taxon>
        <taxon>Alphaproteobacteria</taxon>
        <taxon>Rhodobacterales</taxon>
        <taxon>Paracoccaceae</taxon>
        <taxon>Roseinatronobacter</taxon>
    </lineage>
</organism>